<proteinExistence type="predicted"/>
<sequence length="786" mass="87326">MAEINSAAATPELAITNAGQDLRQSGGRTSHLRHFPTSVTNTAQSRLQTMENTASLTREPSLDDSAAPASKRRKLRKGTQSCWECKRRKARCTFSADTKDVCEGCKRRGTECVSQESTDEPPPPGSKKGLVDRLGQVEALVGQLLKAARHRDDGLMRSDSRRRSYRDRPSRSQSPEVRSSNVVRQRSGHDILGDAQEELTSQSRSTPTTDSTQPTTLDEDQDPSTIAHHHRLRRGLLAAWPSPEDLDAILRLPMATSSIIRAVTCTHLTETLGSPPSSKVLLQLPPSGSHPTLFARKLLILATFLQGMPASSTQGLGTPSTEYYGLMSRLVKTAHNLVTCNDELVTSLEGLECILLEALYENYSGNLRRAWLAARRAVAIAQMMGLNRGVEPPSLNGASVKPDDMWSLLIQFDRYLCLMLGLPQSSFDDSYADADALNSCAPWERMHRLCTVACGRILQRNFSEIYDKTSVEEIGKILKEASTTMPAQYWVAPTIPTAAGHMERIRETLRFNDHFMYYHLLLQVHLPFLLRSNTEPGYEYNRMTAVTASREILCRFAPFREFRSASYYCRGVDLLVFTSSTALCLAHITDQRNRSSENAGFHFLAHQRLSDRGMLEQILGYMQEVVRQNDDSIAKRVATLLRHLLAIEENAASGGRYSVTLVTEPKKEEDLGCRVKLSENDTILDIYIPHFCVIRVEPQGSEKGPETNLTLSGNEAAAKDSRLASATADTWLDPMLAQPVPLPVNENGDRIHHAEELPVDSIIDWEIGNLDMSFLDSFVEGTVGLT</sequence>
<feature type="compositionally biased region" description="Low complexity" evidence="5">
    <location>
        <begin position="200"/>
        <end position="216"/>
    </location>
</feature>
<dbReference type="InterPro" id="IPR007219">
    <property type="entry name" value="XnlR_reg_dom"/>
</dbReference>
<dbReference type="EMBL" id="NIZV01000334">
    <property type="protein sequence ID" value="RSL93848.1"/>
    <property type="molecule type" value="Genomic_DNA"/>
</dbReference>
<evidence type="ECO:0000313" key="8">
    <source>
        <dbReference type="Proteomes" id="UP000288429"/>
    </source>
</evidence>
<dbReference type="PANTHER" id="PTHR47840">
    <property type="entry name" value="ZN(II)2CYS6 TRANSCRIPTION FACTOR (EUROFUNG)-RELATED"/>
    <property type="match status" value="1"/>
</dbReference>
<dbReference type="SMART" id="SM00906">
    <property type="entry name" value="Fungal_trans"/>
    <property type="match status" value="1"/>
</dbReference>
<protein>
    <recommendedName>
        <fullName evidence="6">Zn(2)-C6 fungal-type domain-containing protein</fullName>
    </recommendedName>
</protein>
<comment type="caution">
    <text evidence="7">The sequence shown here is derived from an EMBL/GenBank/DDBJ whole genome shotgun (WGS) entry which is preliminary data.</text>
</comment>
<feature type="compositionally biased region" description="Polar residues" evidence="5">
    <location>
        <begin position="17"/>
        <end position="28"/>
    </location>
</feature>
<dbReference type="PROSITE" id="PS50048">
    <property type="entry name" value="ZN2_CY6_FUNGAL_2"/>
    <property type="match status" value="1"/>
</dbReference>
<keyword evidence="1" id="KW-0479">Metal-binding</keyword>
<feature type="region of interest" description="Disordered" evidence="5">
    <location>
        <begin position="110"/>
        <end position="130"/>
    </location>
</feature>
<dbReference type="SUPFAM" id="SSF57701">
    <property type="entry name" value="Zn2/Cys6 DNA-binding domain"/>
    <property type="match status" value="1"/>
</dbReference>
<dbReference type="CDD" id="cd12148">
    <property type="entry name" value="fungal_TF_MHR"/>
    <property type="match status" value="1"/>
</dbReference>
<dbReference type="Proteomes" id="UP000288429">
    <property type="component" value="Unassembled WGS sequence"/>
</dbReference>
<feature type="compositionally biased region" description="Polar residues" evidence="5">
    <location>
        <begin position="37"/>
        <end position="58"/>
    </location>
</feature>
<keyword evidence="2" id="KW-0805">Transcription regulation</keyword>
<feature type="region of interest" description="Disordered" evidence="5">
    <location>
        <begin position="148"/>
        <end position="229"/>
    </location>
</feature>
<dbReference type="PANTHER" id="PTHR47840:SF1">
    <property type="entry name" value="ZN(II)2CYS6 TRANSCRIPTION FACTOR (EUROFUNG)"/>
    <property type="match status" value="1"/>
</dbReference>
<evidence type="ECO:0000259" key="6">
    <source>
        <dbReference type="PROSITE" id="PS50048"/>
    </source>
</evidence>
<dbReference type="InterPro" id="IPR036864">
    <property type="entry name" value="Zn2-C6_fun-type_DNA-bd_sf"/>
</dbReference>
<dbReference type="GO" id="GO:0008270">
    <property type="term" value="F:zinc ion binding"/>
    <property type="evidence" value="ECO:0007669"/>
    <property type="project" value="InterPro"/>
</dbReference>
<dbReference type="InterPro" id="IPR001138">
    <property type="entry name" value="Zn2Cys6_DnaBD"/>
</dbReference>
<organism evidence="7 8">
    <name type="scientific">Fusarium ambrosium</name>
    <dbReference type="NCBI Taxonomy" id="131363"/>
    <lineage>
        <taxon>Eukaryota</taxon>
        <taxon>Fungi</taxon>
        <taxon>Dikarya</taxon>
        <taxon>Ascomycota</taxon>
        <taxon>Pezizomycotina</taxon>
        <taxon>Sordariomycetes</taxon>
        <taxon>Hypocreomycetidae</taxon>
        <taxon>Hypocreales</taxon>
        <taxon>Nectriaceae</taxon>
        <taxon>Fusarium</taxon>
        <taxon>Fusarium solani species complex</taxon>
    </lineage>
</organism>
<evidence type="ECO:0000313" key="7">
    <source>
        <dbReference type="EMBL" id="RSL93848.1"/>
    </source>
</evidence>
<evidence type="ECO:0000256" key="4">
    <source>
        <dbReference type="ARBA" id="ARBA00023242"/>
    </source>
</evidence>
<evidence type="ECO:0000256" key="5">
    <source>
        <dbReference type="SAM" id="MobiDB-lite"/>
    </source>
</evidence>
<accession>A0A428SVQ4</accession>
<dbReference type="AlphaFoldDB" id="A0A428SVQ4"/>
<dbReference type="GO" id="GO:0003677">
    <property type="term" value="F:DNA binding"/>
    <property type="evidence" value="ECO:0007669"/>
    <property type="project" value="InterPro"/>
</dbReference>
<gene>
    <name evidence="7" type="ORF">CDV31_014546</name>
</gene>
<dbReference type="GO" id="GO:0000981">
    <property type="term" value="F:DNA-binding transcription factor activity, RNA polymerase II-specific"/>
    <property type="evidence" value="ECO:0007669"/>
    <property type="project" value="InterPro"/>
</dbReference>
<dbReference type="PROSITE" id="PS00463">
    <property type="entry name" value="ZN2_CY6_FUNGAL_1"/>
    <property type="match status" value="1"/>
</dbReference>
<dbReference type="GO" id="GO:0006351">
    <property type="term" value="P:DNA-templated transcription"/>
    <property type="evidence" value="ECO:0007669"/>
    <property type="project" value="InterPro"/>
</dbReference>
<reference evidence="7 8" key="1">
    <citation type="submission" date="2017-06" db="EMBL/GenBank/DDBJ databases">
        <title>Cmopartive genomic analysis of Ambrosia Fusariam Clade fungi.</title>
        <authorList>
            <person name="Stajich J.E."/>
            <person name="Carrillo J."/>
            <person name="Kijimoto T."/>
            <person name="Eskalen A."/>
            <person name="O'Donnell K."/>
            <person name="Kasson M."/>
        </authorList>
    </citation>
    <scope>NUCLEOTIDE SEQUENCE [LARGE SCALE GENOMIC DNA]</scope>
    <source>
        <strain evidence="7 8">NRRL 20438</strain>
    </source>
</reference>
<keyword evidence="8" id="KW-1185">Reference proteome</keyword>
<name>A0A428SVQ4_9HYPO</name>
<evidence type="ECO:0000256" key="2">
    <source>
        <dbReference type="ARBA" id="ARBA00023015"/>
    </source>
</evidence>
<evidence type="ECO:0000256" key="1">
    <source>
        <dbReference type="ARBA" id="ARBA00022723"/>
    </source>
</evidence>
<dbReference type="Pfam" id="PF00172">
    <property type="entry name" value="Zn_clus"/>
    <property type="match status" value="1"/>
</dbReference>
<dbReference type="Gene3D" id="4.10.240.10">
    <property type="entry name" value="Zn(2)-C6 fungal-type DNA-binding domain"/>
    <property type="match status" value="1"/>
</dbReference>
<dbReference type="CDD" id="cd00067">
    <property type="entry name" value="GAL4"/>
    <property type="match status" value="1"/>
</dbReference>
<feature type="domain" description="Zn(2)-C6 fungal-type" evidence="6">
    <location>
        <begin position="81"/>
        <end position="114"/>
    </location>
</feature>
<feature type="compositionally biased region" description="Basic and acidic residues" evidence="5">
    <location>
        <begin position="150"/>
        <end position="170"/>
    </location>
</feature>
<keyword evidence="4" id="KW-0539">Nucleus</keyword>
<keyword evidence="3" id="KW-0804">Transcription</keyword>
<dbReference type="SMART" id="SM00066">
    <property type="entry name" value="GAL4"/>
    <property type="match status" value="1"/>
</dbReference>
<evidence type="ECO:0000256" key="3">
    <source>
        <dbReference type="ARBA" id="ARBA00023163"/>
    </source>
</evidence>
<feature type="region of interest" description="Disordered" evidence="5">
    <location>
        <begin position="1"/>
        <end position="73"/>
    </location>
</feature>